<evidence type="ECO:0000313" key="2">
    <source>
        <dbReference type="EMBL" id="TKR62787.1"/>
    </source>
</evidence>
<dbReference type="OrthoDB" id="5802741at2759"/>
<comment type="caution">
    <text evidence="2">The sequence shown here is derived from an EMBL/GenBank/DDBJ whole genome shotgun (WGS) entry which is preliminary data.</text>
</comment>
<gene>
    <name evidence="2" type="ORF">L596_026704</name>
</gene>
<evidence type="ECO:0000313" key="3">
    <source>
        <dbReference type="Proteomes" id="UP000298663"/>
    </source>
</evidence>
<organism evidence="2 3">
    <name type="scientific">Steinernema carpocapsae</name>
    <name type="common">Entomopathogenic nematode</name>
    <dbReference type="NCBI Taxonomy" id="34508"/>
    <lineage>
        <taxon>Eukaryota</taxon>
        <taxon>Metazoa</taxon>
        <taxon>Ecdysozoa</taxon>
        <taxon>Nematoda</taxon>
        <taxon>Chromadorea</taxon>
        <taxon>Rhabditida</taxon>
        <taxon>Tylenchina</taxon>
        <taxon>Panagrolaimomorpha</taxon>
        <taxon>Strongyloidoidea</taxon>
        <taxon>Steinernematidae</taxon>
        <taxon>Steinernema</taxon>
    </lineage>
</organism>
<feature type="transmembrane region" description="Helical" evidence="1">
    <location>
        <begin position="159"/>
        <end position="176"/>
    </location>
</feature>
<dbReference type="Proteomes" id="UP000298663">
    <property type="component" value="Unassembled WGS sequence"/>
</dbReference>
<protein>
    <recommendedName>
        <fullName evidence="4">7TM GPCR serpentine receptor class x (Srx) domain-containing protein</fullName>
    </recommendedName>
</protein>
<feature type="transmembrane region" description="Helical" evidence="1">
    <location>
        <begin position="125"/>
        <end position="147"/>
    </location>
</feature>
<feature type="transmembrane region" description="Helical" evidence="1">
    <location>
        <begin position="74"/>
        <end position="91"/>
    </location>
</feature>
<keyword evidence="3" id="KW-1185">Reference proteome</keyword>
<feature type="transmembrane region" description="Helical" evidence="1">
    <location>
        <begin position="44"/>
        <end position="62"/>
    </location>
</feature>
<feature type="transmembrane region" description="Helical" evidence="1">
    <location>
        <begin position="188"/>
        <end position="206"/>
    </location>
</feature>
<sequence length="236" mass="26896">MFQVSTENILVGASMIVLSFLCLLLNAVVLTVLATLISPGYECYVFVTILLGFHRFVIFWLPHKQRHLFSAKGMKLWFLLTAVVYIAYAAFELCGEAYIYYDVSEYGWAYDFNLPWTPFKTELAFFYQIGGILIAWSFYFVIAVKLIRCKSNVATRTVYAANKIILVHAIVITLFTNPSKFENFVLNMMWIGNSGLSCFLCLTFGYKCTTLDSARACYSSFDEESPVAHFILTLYA</sequence>
<proteinExistence type="predicted"/>
<evidence type="ECO:0000256" key="1">
    <source>
        <dbReference type="SAM" id="Phobius"/>
    </source>
</evidence>
<reference evidence="2 3" key="1">
    <citation type="journal article" date="2015" name="Genome Biol.">
        <title>Comparative genomics of Steinernema reveals deeply conserved gene regulatory networks.</title>
        <authorList>
            <person name="Dillman A.R."/>
            <person name="Macchietto M."/>
            <person name="Porter C.F."/>
            <person name="Rogers A."/>
            <person name="Williams B."/>
            <person name="Antoshechkin I."/>
            <person name="Lee M.M."/>
            <person name="Goodwin Z."/>
            <person name="Lu X."/>
            <person name="Lewis E.E."/>
            <person name="Goodrich-Blair H."/>
            <person name="Stock S.P."/>
            <person name="Adams B.J."/>
            <person name="Sternberg P.W."/>
            <person name="Mortazavi A."/>
        </authorList>
    </citation>
    <scope>NUCLEOTIDE SEQUENCE [LARGE SCALE GENOMIC DNA]</scope>
    <source>
        <strain evidence="2 3">ALL</strain>
    </source>
</reference>
<reference evidence="2 3" key="2">
    <citation type="journal article" date="2019" name="G3 (Bethesda)">
        <title>Hybrid Assembly of the Genome of the Entomopathogenic Nematode Steinernema carpocapsae Identifies the X-Chromosome.</title>
        <authorList>
            <person name="Serra L."/>
            <person name="Macchietto M."/>
            <person name="Macias-Munoz A."/>
            <person name="McGill C.J."/>
            <person name="Rodriguez I.M."/>
            <person name="Rodriguez B."/>
            <person name="Murad R."/>
            <person name="Mortazavi A."/>
        </authorList>
    </citation>
    <scope>NUCLEOTIDE SEQUENCE [LARGE SCALE GENOMIC DNA]</scope>
    <source>
        <strain evidence="2 3">ALL</strain>
    </source>
</reference>
<name>A0A4U5M271_STECR</name>
<keyword evidence="1" id="KW-0812">Transmembrane</keyword>
<dbReference type="AlphaFoldDB" id="A0A4U5M271"/>
<dbReference type="EMBL" id="AZBU02000010">
    <property type="protein sequence ID" value="TKR62787.1"/>
    <property type="molecule type" value="Genomic_DNA"/>
</dbReference>
<evidence type="ECO:0008006" key="4">
    <source>
        <dbReference type="Google" id="ProtNLM"/>
    </source>
</evidence>
<keyword evidence="1" id="KW-1133">Transmembrane helix</keyword>
<keyword evidence="1" id="KW-0472">Membrane</keyword>
<feature type="transmembrane region" description="Helical" evidence="1">
    <location>
        <begin position="12"/>
        <end position="38"/>
    </location>
</feature>
<accession>A0A4U5M271</accession>